<dbReference type="SUPFAM" id="SSF56784">
    <property type="entry name" value="HAD-like"/>
    <property type="match status" value="1"/>
</dbReference>
<protein>
    <submittedName>
        <fullName evidence="1">Sugar-phosphatase</fullName>
    </submittedName>
</protein>
<dbReference type="InterPro" id="IPR006356">
    <property type="entry name" value="HAD-SF_hydro_IIA_hyp3"/>
</dbReference>
<name>A0A0U4P3L5_9PSED</name>
<evidence type="ECO:0000313" key="1">
    <source>
        <dbReference type="EMBL" id="ALZ83375.1"/>
    </source>
</evidence>
<dbReference type="GO" id="GO:0016791">
    <property type="term" value="F:phosphatase activity"/>
    <property type="evidence" value="ECO:0007669"/>
    <property type="project" value="TreeGrafter"/>
</dbReference>
<dbReference type="NCBIfam" id="TIGR01459">
    <property type="entry name" value="HAD-SF-IIA-hyp4"/>
    <property type="match status" value="1"/>
</dbReference>
<dbReference type="AlphaFoldDB" id="A0A0U4P3L5"/>
<evidence type="ECO:0000313" key="2">
    <source>
        <dbReference type="Proteomes" id="UP000064137"/>
    </source>
</evidence>
<dbReference type="RefSeq" id="WP_059313635.1">
    <property type="nucleotide sequence ID" value="NZ_CP013987.1"/>
</dbReference>
<dbReference type="Proteomes" id="UP000064137">
    <property type="component" value="Chromosome"/>
</dbReference>
<dbReference type="InterPro" id="IPR006357">
    <property type="entry name" value="HAD-SF_hydro_IIA"/>
</dbReference>
<dbReference type="Gene3D" id="3.40.50.1000">
    <property type="entry name" value="HAD superfamily/HAD-like"/>
    <property type="match status" value="2"/>
</dbReference>
<dbReference type="GO" id="GO:0005737">
    <property type="term" value="C:cytoplasm"/>
    <property type="evidence" value="ECO:0007669"/>
    <property type="project" value="TreeGrafter"/>
</dbReference>
<sequence>MTSPTLLRLDQLDEALAAYDGFILDLWGVLIDGYETFPGARAWLERRAAEGKPVWFLSNASRDAAGMVEELGKLGVPRELFAGITTSGQLAIDAFLQDAKFREGGIYLSGPGTGQAGWPAEIRERFVEEIDQAAIILGVGSFPEDELETRFAPLATALDKPFLCANPDRNVVSGGLPFYAAGKLADRFAALGGEVTWYGKPDPYAFRCAAEELATRGARRLLFVGDSLVTDVPGAVAAEIDCLWLAATGIHREALGLDFNQEPTREGLAPLLDQHPALPRFAAAGLA</sequence>
<proteinExistence type="predicted"/>
<dbReference type="InterPro" id="IPR036412">
    <property type="entry name" value="HAD-like_sf"/>
</dbReference>
<organism evidence="1 2">
    <name type="scientific">Pseudomonas oryzihabitans</name>
    <dbReference type="NCBI Taxonomy" id="47885"/>
    <lineage>
        <taxon>Bacteria</taxon>
        <taxon>Pseudomonadati</taxon>
        <taxon>Pseudomonadota</taxon>
        <taxon>Gammaproteobacteria</taxon>
        <taxon>Pseudomonadales</taxon>
        <taxon>Pseudomonadaceae</taxon>
        <taxon>Pseudomonas</taxon>
    </lineage>
</organism>
<dbReference type="KEGG" id="por:APT59_03845"/>
<accession>A0A0U4P3L5</accession>
<dbReference type="PANTHER" id="PTHR19288:SF90">
    <property type="entry name" value="OS08G0542600 PROTEIN"/>
    <property type="match status" value="1"/>
</dbReference>
<dbReference type="NCBIfam" id="TIGR01460">
    <property type="entry name" value="HAD-SF-IIA"/>
    <property type="match status" value="1"/>
</dbReference>
<dbReference type="Pfam" id="PF13344">
    <property type="entry name" value="Hydrolase_6"/>
    <property type="match status" value="1"/>
</dbReference>
<dbReference type="OrthoDB" id="148966at2"/>
<dbReference type="InterPro" id="IPR023214">
    <property type="entry name" value="HAD_sf"/>
</dbReference>
<gene>
    <name evidence="1" type="ORF">APT59_03845</name>
</gene>
<reference evidence="1 2" key="1">
    <citation type="submission" date="2016-01" db="EMBL/GenBank/DDBJ databases">
        <title>Annotation of Pseudomonas oryzihabitans USDA-ARS-USMARC-56511.</title>
        <authorList>
            <person name="Harhay G.P."/>
            <person name="Harhay D.M."/>
            <person name="Smith T.P.L."/>
            <person name="Bono J.L."/>
            <person name="Heaton M.P."/>
            <person name="Clawson M.L."/>
            <person name="Chitko-Mckown C.G."/>
            <person name="Capik S.F."/>
            <person name="DeDonder K.D."/>
            <person name="Apley M.D."/>
            <person name="Lubbers B.V."/>
            <person name="White B.J."/>
            <person name="Larson R.L."/>
        </authorList>
    </citation>
    <scope>NUCLEOTIDE SEQUENCE [LARGE SCALE GENOMIC DNA]</scope>
    <source>
        <strain evidence="1 2">USDA-ARS-USMARC-56511</strain>
    </source>
</reference>
<dbReference type="EMBL" id="CP013987">
    <property type="protein sequence ID" value="ALZ83375.1"/>
    <property type="molecule type" value="Genomic_DNA"/>
</dbReference>
<dbReference type="Pfam" id="PF13242">
    <property type="entry name" value="Hydrolase_like"/>
    <property type="match status" value="1"/>
</dbReference>
<dbReference type="PANTHER" id="PTHR19288">
    <property type="entry name" value="4-NITROPHENYLPHOSPHATASE-RELATED"/>
    <property type="match status" value="1"/>
</dbReference>